<evidence type="ECO:0000256" key="4">
    <source>
        <dbReference type="ARBA" id="ARBA00011233"/>
    </source>
</evidence>
<dbReference type="PANTHER" id="PTHR33254:SF4">
    <property type="entry name" value="4-HYDROXY-4-METHYL-2-OXOGLUTARATE ALDOLASE 3-RELATED"/>
    <property type="match status" value="1"/>
</dbReference>
<evidence type="ECO:0000256" key="2">
    <source>
        <dbReference type="ARBA" id="ARBA00001968"/>
    </source>
</evidence>
<comment type="catalytic activity">
    <reaction evidence="12">
        <text>oxaloacetate + H(+) = pyruvate + CO2</text>
        <dbReference type="Rhea" id="RHEA:15641"/>
        <dbReference type="ChEBI" id="CHEBI:15361"/>
        <dbReference type="ChEBI" id="CHEBI:15378"/>
        <dbReference type="ChEBI" id="CHEBI:16452"/>
        <dbReference type="ChEBI" id="CHEBI:16526"/>
        <dbReference type="EC" id="4.1.1.112"/>
    </reaction>
</comment>
<comment type="function">
    <text evidence="8">Catalyzes the aldol cleavage of 4-hydroxy-4-methyl-2-oxoglutarate (HMG) into 2 molecules of pyruvate. Also contains a secondary oxaloacetate (OAA) decarboxylase activity due to the common pyruvate enolate transition state formed following C-C bond cleavage in the retro-aldol and decarboxylation reactions.</text>
</comment>
<keyword evidence="14" id="KW-0808">Transferase</keyword>
<organism evidence="14 15">
    <name type="scientific">Brevibacterium yomogidense</name>
    <dbReference type="NCBI Taxonomy" id="946573"/>
    <lineage>
        <taxon>Bacteria</taxon>
        <taxon>Bacillati</taxon>
        <taxon>Actinomycetota</taxon>
        <taxon>Actinomycetes</taxon>
        <taxon>Micrococcales</taxon>
        <taxon>Brevibacteriaceae</taxon>
        <taxon>Brevibacterium</taxon>
    </lineage>
</organism>
<evidence type="ECO:0000256" key="7">
    <source>
        <dbReference type="ARBA" id="ARBA00016549"/>
    </source>
</evidence>
<dbReference type="GO" id="GO:0047443">
    <property type="term" value="F:4-hydroxy-4-methyl-2-oxoglutarate aldolase activity"/>
    <property type="evidence" value="ECO:0007669"/>
    <property type="project" value="UniProtKB-EC"/>
</dbReference>
<feature type="binding site" evidence="13">
    <location>
        <position position="115"/>
    </location>
    <ligand>
        <name>Mg(2+)</name>
        <dbReference type="ChEBI" id="CHEBI:18420"/>
    </ligand>
</feature>
<keyword evidence="13" id="KW-0479">Metal-binding</keyword>
<evidence type="ECO:0000256" key="10">
    <source>
        <dbReference type="ARBA" id="ARBA00030169"/>
    </source>
</evidence>
<comment type="cofactor">
    <cofactor evidence="13">
        <name>Mg(2+)</name>
        <dbReference type="ChEBI" id="CHEBI:18420"/>
    </cofactor>
</comment>
<protein>
    <recommendedName>
        <fullName evidence="7">Putative 4-hydroxy-4-methyl-2-oxoglutarate aldolase</fullName>
        <ecNumber evidence="6">4.1.1.112</ecNumber>
        <ecNumber evidence="5">4.1.3.17</ecNumber>
    </recommendedName>
    <alternativeName>
        <fullName evidence="11">Oxaloacetate decarboxylase</fullName>
    </alternativeName>
    <alternativeName>
        <fullName evidence="9">Regulator of ribonuclease activity homolog</fullName>
    </alternativeName>
    <alternativeName>
        <fullName evidence="10">RraA-like protein</fullName>
    </alternativeName>
</protein>
<evidence type="ECO:0000256" key="8">
    <source>
        <dbReference type="ARBA" id="ARBA00025046"/>
    </source>
</evidence>
<accession>A0A1X6X4M1</accession>
<dbReference type="GO" id="GO:0032259">
    <property type="term" value="P:methylation"/>
    <property type="evidence" value="ECO:0007669"/>
    <property type="project" value="UniProtKB-KW"/>
</dbReference>
<evidence type="ECO:0000256" key="13">
    <source>
        <dbReference type="PIRSR" id="PIRSR605493-1"/>
    </source>
</evidence>
<dbReference type="InterPro" id="IPR036704">
    <property type="entry name" value="RraA/RraA-like_sf"/>
</dbReference>
<dbReference type="GO" id="GO:0008948">
    <property type="term" value="F:oxaloacetate decarboxylase activity"/>
    <property type="evidence" value="ECO:0007669"/>
    <property type="project" value="UniProtKB-EC"/>
</dbReference>
<name>A0A1X6X4M1_9MICO</name>
<evidence type="ECO:0000256" key="12">
    <source>
        <dbReference type="ARBA" id="ARBA00047973"/>
    </source>
</evidence>
<sequence length="221" mass="22614">MFVENHAPAPPPAHVLGALARTSVSTLGHLTDFGFPTGLTPLYRPLAFVGPAVTVKIPHIDHTAVHIAIDSLRPGDVLVIDQSGDDTRSCFGGMGSYAAQAKGAVGAVLSGPVNDVREVTELGFPVYSRGTAAHTTRLLGLEGSVNVPVSIGGAVIRPGDIVFADSDGLAVLPPGSAEDLAALLAEKEAAEPEQKRRIDAGASLADLSGARALFERAAGRG</sequence>
<dbReference type="Proteomes" id="UP000196581">
    <property type="component" value="Unassembled WGS sequence"/>
</dbReference>
<evidence type="ECO:0000313" key="14">
    <source>
        <dbReference type="EMBL" id="SLM93867.1"/>
    </source>
</evidence>
<reference evidence="15" key="1">
    <citation type="submission" date="2017-02" db="EMBL/GenBank/DDBJ databases">
        <authorList>
            <person name="Dridi B."/>
        </authorList>
    </citation>
    <scope>NUCLEOTIDE SEQUENCE [LARGE SCALE GENOMIC DNA]</scope>
    <source>
        <strain evidence="15">B Co 03.10</strain>
    </source>
</reference>
<evidence type="ECO:0000256" key="1">
    <source>
        <dbReference type="ARBA" id="ARBA00001342"/>
    </source>
</evidence>
<dbReference type="EMBL" id="FWFF01000004">
    <property type="protein sequence ID" value="SLM93867.1"/>
    <property type="molecule type" value="Genomic_DNA"/>
</dbReference>
<dbReference type="InterPro" id="IPR005493">
    <property type="entry name" value="RraA/RraA-like"/>
</dbReference>
<comment type="cofactor">
    <cofactor evidence="2">
        <name>a divalent metal cation</name>
        <dbReference type="ChEBI" id="CHEBI:60240"/>
    </cofactor>
</comment>
<gene>
    <name evidence="14" type="ORF">FM105_03840</name>
</gene>
<comment type="similarity">
    <text evidence="3">Belongs to the class II aldolase/RraA-like family.</text>
</comment>
<dbReference type="Gene3D" id="3.50.30.40">
    <property type="entry name" value="Ribonuclease E inhibitor RraA/RraA-like"/>
    <property type="match status" value="1"/>
</dbReference>
<dbReference type="EC" id="4.1.3.17" evidence="5"/>
<comment type="subunit">
    <text evidence="4">Homotrimer.</text>
</comment>
<dbReference type="PANTHER" id="PTHR33254">
    <property type="entry name" value="4-HYDROXY-4-METHYL-2-OXOGLUTARATE ALDOLASE 3-RELATED"/>
    <property type="match status" value="1"/>
</dbReference>
<evidence type="ECO:0000256" key="9">
    <source>
        <dbReference type="ARBA" id="ARBA00029596"/>
    </source>
</evidence>
<evidence type="ECO:0000313" key="15">
    <source>
        <dbReference type="Proteomes" id="UP000196581"/>
    </source>
</evidence>
<evidence type="ECO:0000256" key="6">
    <source>
        <dbReference type="ARBA" id="ARBA00012947"/>
    </source>
</evidence>
<dbReference type="AlphaFoldDB" id="A0A1X6X4M1"/>
<dbReference type="GO" id="GO:0046872">
    <property type="term" value="F:metal ion binding"/>
    <property type="evidence" value="ECO:0007669"/>
    <property type="project" value="UniProtKB-KW"/>
</dbReference>
<keyword evidence="13" id="KW-0460">Magnesium</keyword>
<keyword evidence="14" id="KW-0489">Methyltransferase</keyword>
<dbReference type="SUPFAM" id="SSF89562">
    <property type="entry name" value="RraA-like"/>
    <property type="match status" value="1"/>
</dbReference>
<evidence type="ECO:0000256" key="11">
    <source>
        <dbReference type="ARBA" id="ARBA00032305"/>
    </source>
</evidence>
<comment type="catalytic activity">
    <reaction evidence="1">
        <text>4-hydroxy-4-methyl-2-oxoglutarate = 2 pyruvate</text>
        <dbReference type="Rhea" id="RHEA:22748"/>
        <dbReference type="ChEBI" id="CHEBI:15361"/>
        <dbReference type="ChEBI" id="CHEBI:58276"/>
        <dbReference type="EC" id="4.1.3.17"/>
    </reaction>
</comment>
<dbReference type="GO" id="GO:0008168">
    <property type="term" value="F:methyltransferase activity"/>
    <property type="evidence" value="ECO:0007669"/>
    <property type="project" value="UniProtKB-KW"/>
</dbReference>
<evidence type="ECO:0000256" key="5">
    <source>
        <dbReference type="ARBA" id="ARBA00012213"/>
    </source>
</evidence>
<evidence type="ECO:0000256" key="3">
    <source>
        <dbReference type="ARBA" id="ARBA00008621"/>
    </source>
</evidence>
<dbReference type="RefSeq" id="WP_087005032.1">
    <property type="nucleotide sequence ID" value="NZ_FWFF01000004.1"/>
</dbReference>
<dbReference type="CDD" id="cd16841">
    <property type="entry name" value="RraA_family"/>
    <property type="match status" value="1"/>
</dbReference>
<keyword evidence="15" id="KW-1185">Reference proteome</keyword>
<dbReference type="Pfam" id="PF03737">
    <property type="entry name" value="RraA-like"/>
    <property type="match status" value="1"/>
</dbReference>
<proteinExistence type="inferred from homology"/>
<dbReference type="EC" id="4.1.1.112" evidence="6"/>